<feature type="region of interest" description="Disordered" evidence="11">
    <location>
        <begin position="367"/>
        <end position="401"/>
    </location>
</feature>
<keyword evidence="4" id="KW-0540">Nuclease</keyword>
<dbReference type="InterPro" id="IPR018359">
    <property type="entry name" value="Bromodomain_CS"/>
</dbReference>
<dbReference type="FunFam" id="1.10.340.70:FF:000001">
    <property type="entry name" value="Retrovirus-related Pol polyprotein from transposon gypsy-like Protein"/>
    <property type="match status" value="1"/>
</dbReference>
<dbReference type="FunFam" id="3.30.70.270:FF:000003">
    <property type="entry name" value="Transposon Ty3-G Gag-Pol polyprotein"/>
    <property type="match status" value="1"/>
</dbReference>
<dbReference type="GO" id="GO:0015074">
    <property type="term" value="P:DNA integration"/>
    <property type="evidence" value="ECO:0007669"/>
    <property type="project" value="InterPro"/>
</dbReference>
<keyword evidence="6" id="KW-0378">Hydrolase</keyword>
<dbReference type="FunFam" id="3.30.70.270:FF:000020">
    <property type="entry name" value="Transposon Tf2-6 polyprotein-like Protein"/>
    <property type="match status" value="1"/>
</dbReference>
<keyword evidence="16" id="KW-1185">Reference proteome</keyword>
<feature type="region of interest" description="Disordered" evidence="11">
    <location>
        <begin position="233"/>
        <end position="255"/>
    </location>
</feature>
<dbReference type="Gene3D" id="3.10.10.10">
    <property type="entry name" value="HIV Type 1 Reverse Transcriptase, subunit A, domain 1"/>
    <property type="match status" value="1"/>
</dbReference>
<name>A0A6A2ZTY3_HIBSY</name>
<keyword evidence="7" id="KW-0695">RNA-directed DNA polymerase</keyword>
<evidence type="ECO:0000259" key="13">
    <source>
        <dbReference type="PROSITE" id="PS50158"/>
    </source>
</evidence>
<dbReference type="InterPro" id="IPR036875">
    <property type="entry name" value="Znf_CCHC_sf"/>
</dbReference>
<dbReference type="InterPro" id="IPR001878">
    <property type="entry name" value="Znf_CCHC"/>
</dbReference>
<keyword evidence="10" id="KW-0862">Zinc</keyword>
<dbReference type="Proteomes" id="UP000436088">
    <property type="component" value="Unassembled WGS sequence"/>
</dbReference>
<feature type="domain" description="Bromo" evidence="12">
    <location>
        <begin position="52"/>
        <end position="122"/>
    </location>
</feature>
<evidence type="ECO:0000256" key="11">
    <source>
        <dbReference type="SAM" id="MobiDB-lite"/>
    </source>
</evidence>
<dbReference type="InterPro" id="IPR036427">
    <property type="entry name" value="Bromodomain-like_sf"/>
</dbReference>
<dbReference type="InterPro" id="IPR001584">
    <property type="entry name" value="Integrase_cat-core"/>
</dbReference>
<keyword evidence="5" id="KW-0255">Endonuclease</keyword>
<sequence length="1488" mass="170409">MIELFHDKYSDEMCPVKFYSSKKKGIWSEKAMEYDYVGLANILERIVETLRDNTEVSFLFLKSVSKKEAPDYLNIVKHPMDLSIIRDKVRRMEYKDREDFRHDVWQIAYNAHIYNDGRNPGIPPLADKLLELCDYMLHEYAHSLDETEAGVSRLWRTMVGKKKDGDNLGDVGGSETDDTKLLLAITLATGVRIAHKTPIRKALFDAYALHMSYAPSSVGIRASTSSWEISQVSMAGGRGRGRREQVPNKEAQRRDRNVQDAEGFVDWINEVERIFEYKEVPDRVKVKLIAIKLKGRASAWQGARSIDDYTEEFYQLVARNDLSETEEQMVARYLGGLRQPLQDVLNLHSLWSVSKAYQRALAVEKQQNMRPVIRNDHNSRPVHPQDSRPAQQPPQGNSNPTIRCFRCGEQGHRATDCRKFASQKGKNLLIEENAEDETEEIGEPVYDDDETDDVLYGDGHETLVVRKSLLTPKGDLGDDWLRTNIFHTTCIVADKVCKMIIDSCENVVSEEVVQKLHLKTDRHPKPYKLSWLNKGSELGRPWQYDRSVIHDGRKNTYSLSIKGKKIVFLDEIEHGDMVYALLPCKNNAVDVDADLPVEVQRLLAEFSNLMPEDLPPGLPPMRDIQHQIDLVPGSSLPNRPAYRLSPKEAEELQRQVEELLERGYIRESMSPCAVPALLVPKKDGSWRMCVDSRAINRITVKYRFLIPRLDDMLDQLSGSKVFSKIDLKSGYHQIRIRPGDEWKTAFKTPQGLYEWMIMPFGLSNAPIYFDDILVYSPTWTSHFDHLHAVFEMLKTECLFVNQKKCSFFTTSVTFLGFVMSTDGVHADQSKVDAVLEWPRPKTLYDIRSFHGLASFYLRFIRNFSTLIAPITECLKGRDFQWSEEAEASFQLVKQKMTEAPVLALPDFDKVFEVNCDASGVGIGGVLSQAGRPVAFFSEKLSGSKKNYSTYDLEFYAIVQSLKHWRHYLVQKEFILFTDHEALKYINGQHKLSRRHAKWVAYLQEFTFTLRHQAGSLNRVADALSRRTLLLTTMSTKVAGFEMFTNMYAADPSFGMIFQEVIEGHRHDFVLHNGYLFHGLQLCIPDCSLRQQIISELHNEGHFGRDKTLALISSDFYWPKLTSDVAHYVDRSYVCQQSKGVLTNAGLYTPLHVPEAPWFDVSMDFVLGLPRTQRASDSIFVVVDRFSKMVYFVACRKTMDADRIAHLYFKEIVRLHGIPRSITSDRDTKFISHFWKSLWGKLGTQLNFSSAYHPQMDGQTEVVNRSLGNLLRCLAGTKPKQWDLALPQAEFAYNRSKNRTTGLSPFEIVYGQNPSGVLDLAPIPRIGHFSPKADEMAKYLRGIHEQVKQTIHESNTKYKTRVDNHRRQVLFDVGDFVWAVLTRDRFPVDEYNKLKDRKIGPCEVMQKINDNAYRLRLPSHLKTSDVFNVKHLSHCFVDSDDITLNSRTSSFQPGVTDAGGSETDDAELSDCTLMALRYHELADQRKGGN</sequence>
<dbReference type="SUPFAM" id="SSF47370">
    <property type="entry name" value="Bromodomain"/>
    <property type="match status" value="1"/>
</dbReference>
<keyword evidence="2" id="KW-0808">Transferase</keyword>
<dbReference type="GO" id="GO:0008233">
    <property type="term" value="F:peptidase activity"/>
    <property type="evidence" value="ECO:0007669"/>
    <property type="project" value="UniProtKB-KW"/>
</dbReference>
<evidence type="ECO:0000256" key="2">
    <source>
        <dbReference type="ARBA" id="ARBA00022679"/>
    </source>
</evidence>
<dbReference type="Pfam" id="PF00098">
    <property type="entry name" value="zf-CCHC"/>
    <property type="match status" value="1"/>
</dbReference>
<evidence type="ECO:0000313" key="16">
    <source>
        <dbReference type="Proteomes" id="UP000436088"/>
    </source>
</evidence>
<dbReference type="PRINTS" id="PR00503">
    <property type="entry name" value="BROMODOMAIN"/>
</dbReference>
<dbReference type="InterPro" id="IPR036397">
    <property type="entry name" value="RNaseH_sf"/>
</dbReference>
<evidence type="ECO:0000256" key="4">
    <source>
        <dbReference type="ARBA" id="ARBA00022722"/>
    </source>
</evidence>
<dbReference type="GO" id="GO:0006508">
    <property type="term" value="P:proteolysis"/>
    <property type="evidence" value="ECO:0007669"/>
    <property type="project" value="UniProtKB-KW"/>
</dbReference>
<dbReference type="InterPro" id="IPR041588">
    <property type="entry name" value="Integrase_H2C2"/>
</dbReference>
<evidence type="ECO:0000256" key="6">
    <source>
        <dbReference type="ARBA" id="ARBA00022801"/>
    </source>
</evidence>
<evidence type="ECO:0000256" key="10">
    <source>
        <dbReference type="PROSITE-ProRule" id="PRU00047"/>
    </source>
</evidence>
<dbReference type="InterPro" id="IPR000477">
    <property type="entry name" value="RT_dom"/>
</dbReference>
<dbReference type="PROSITE" id="PS50014">
    <property type="entry name" value="BROMODOMAIN_2"/>
    <property type="match status" value="1"/>
</dbReference>
<dbReference type="InterPro" id="IPR056924">
    <property type="entry name" value="SH3_Tf2-1"/>
</dbReference>
<evidence type="ECO:0000256" key="5">
    <source>
        <dbReference type="ARBA" id="ARBA00022759"/>
    </source>
</evidence>
<dbReference type="InterPro" id="IPR001487">
    <property type="entry name" value="Bromodomain"/>
</dbReference>
<dbReference type="InterPro" id="IPR012337">
    <property type="entry name" value="RNaseH-like_sf"/>
</dbReference>
<dbReference type="PANTHER" id="PTHR35046">
    <property type="entry name" value="ZINC KNUCKLE (CCHC-TYPE) FAMILY PROTEIN"/>
    <property type="match status" value="1"/>
</dbReference>
<dbReference type="FunFam" id="3.10.10.10:FF:000007">
    <property type="entry name" value="Retrovirus-related Pol polyprotein from transposon 17.6-like Protein"/>
    <property type="match status" value="1"/>
</dbReference>
<dbReference type="Pfam" id="PF00078">
    <property type="entry name" value="RVT_1"/>
    <property type="match status" value="1"/>
</dbReference>
<evidence type="ECO:0000313" key="15">
    <source>
        <dbReference type="EMBL" id="KAE8694877.1"/>
    </source>
</evidence>
<dbReference type="EMBL" id="VEPZ02001101">
    <property type="protein sequence ID" value="KAE8694877.1"/>
    <property type="molecule type" value="Genomic_DNA"/>
</dbReference>
<dbReference type="InterPro" id="IPR041373">
    <property type="entry name" value="RT_RNaseH"/>
</dbReference>
<feature type="compositionally biased region" description="Polar residues" evidence="11">
    <location>
        <begin position="388"/>
        <end position="401"/>
    </location>
</feature>
<dbReference type="SMART" id="SM00297">
    <property type="entry name" value="BROMO"/>
    <property type="match status" value="1"/>
</dbReference>
<feature type="domain" description="Integrase catalytic" evidence="14">
    <location>
        <begin position="1152"/>
        <end position="1312"/>
    </location>
</feature>
<dbReference type="PROSITE" id="PS50994">
    <property type="entry name" value="INTEGRASE"/>
    <property type="match status" value="1"/>
</dbReference>
<evidence type="ECO:0000256" key="1">
    <source>
        <dbReference type="ARBA" id="ARBA00022670"/>
    </source>
</evidence>
<proteinExistence type="predicted"/>
<dbReference type="GO" id="GO:0004519">
    <property type="term" value="F:endonuclease activity"/>
    <property type="evidence" value="ECO:0007669"/>
    <property type="project" value="UniProtKB-KW"/>
</dbReference>
<keyword evidence="1" id="KW-0645">Protease</keyword>
<dbReference type="Pfam" id="PF17921">
    <property type="entry name" value="Integrase_H2C2"/>
    <property type="match status" value="1"/>
</dbReference>
<dbReference type="GO" id="GO:0003964">
    <property type="term" value="F:RNA-directed DNA polymerase activity"/>
    <property type="evidence" value="ECO:0007669"/>
    <property type="project" value="UniProtKB-KW"/>
</dbReference>
<dbReference type="PROSITE" id="PS00633">
    <property type="entry name" value="BROMODOMAIN_1"/>
    <property type="match status" value="1"/>
</dbReference>
<dbReference type="CDD" id="cd04369">
    <property type="entry name" value="Bromodomain"/>
    <property type="match status" value="1"/>
</dbReference>
<dbReference type="GO" id="GO:0003676">
    <property type="term" value="F:nucleic acid binding"/>
    <property type="evidence" value="ECO:0007669"/>
    <property type="project" value="InterPro"/>
</dbReference>
<feature type="compositionally biased region" description="Basic and acidic residues" evidence="11">
    <location>
        <begin position="242"/>
        <end position="255"/>
    </location>
</feature>
<keyword evidence="8 9" id="KW-0103">Bromodomain</keyword>
<evidence type="ECO:0000259" key="14">
    <source>
        <dbReference type="PROSITE" id="PS50994"/>
    </source>
</evidence>
<protein>
    <submittedName>
        <fullName evidence="15">CCCH-type zinc finger family protein</fullName>
    </submittedName>
</protein>
<evidence type="ECO:0000256" key="7">
    <source>
        <dbReference type="ARBA" id="ARBA00022918"/>
    </source>
</evidence>
<dbReference type="PROSITE" id="PS50158">
    <property type="entry name" value="ZF_CCHC"/>
    <property type="match status" value="1"/>
</dbReference>
<comment type="caution">
    <text evidence="15">The sequence shown here is derived from an EMBL/GenBank/DDBJ whole genome shotgun (WGS) entry which is preliminary data.</text>
</comment>
<dbReference type="Gene3D" id="1.10.340.70">
    <property type="match status" value="1"/>
</dbReference>
<dbReference type="Pfam" id="PF00439">
    <property type="entry name" value="Bromodomain"/>
    <property type="match status" value="1"/>
</dbReference>
<dbReference type="SUPFAM" id="SSF57756">
    <property type="entry name" value="Retrovirus zinc finger-like domains"/>
    <property type="match status" value="1"/>
</dbReference>
<evidence type="ECO:0000256" key="9">
    <source>
        <dbReference type="PROSITE-ProRule" id="PRU00035"/>
    </source>
</evidence>
<accession>A0A6A2ZTY3</accession>
<reference evidence="15" key="1">
    <citation type="submission" date="2019-09" db="EMBL/GenBank/DDBJ databases">
        <title>Draft genome information of white flower Hibiscus syriacus.</title>
        <authorList>
            <person name="Kim Y.-M."/>
        </authorList>
    </citation>
    <scope>NUCLEOTIDE SEQUENCE [LARGE SCALE GENOMIC DNA]</scope>
    <source>
        <strain evidence="15">YM2019G1</strain>
    </source>
</reference>
<dbReference type="InterPro" id="IPR043502">
    <property type="entry name" value="DNA/RNA_pol_sf"/>
</dbReference>
<dbReference type="GO" id="GO:0008270">
    <property type="term" value="F:zinc ion binding"/>
    <property type="evidence" value="ECO:0007669"/>
    <property type="project" value="UniProtKB-KW"/>
</dbReference>
<dbReference type="Pfam" id="PF00665">
    <property type="entry name" value="rve"/>
    <property type="match status" value="1"/>
</dbReference>
<dbReference type="Pfam" id="PF24626">
    <property type="entry name" value="SH3_Tf2-1"/>
    <property type="match status" value="1"/>
</dbReference>
<keyword evidence="10" id="KW-0863">Zinc-finger</keyword>
<dbReference type="Gene3D" id="1.20.920.10">
    <property type="entry name" value="Bromodomain-like"/>
    <property type="match status" value="1"/>
</dbReference>
<keyword evidence="3" id="KW-0548">Nucleotidyltransferase</keyword>
<keyword evidence="10" id="KW-0479">Metal-binding</keyword>
<dbReference type="InterPro" id="IPR043128">
    <property type="entry name" value="Rev_trsase/Diguanyl_cyclase"/>
</dbReference>
<dbReference type="PANTHER" id="PTHR35046:SF26">
    <property type="entry name" value="RNA-DIRECTED DNA POLYMERASE"/>
    <property type="match status" value="1"/>
</dbReference>
<dbReference type="Gene3D" id="3.30.70.270">
    <property type="match status" value="2"/>
</dbReference>
<evidence type="ECO:0000256" key="3">
    <source>
        <dbReference type="ARBA" id="ARBA00022695"/>
    </source>
</evidence>
<dbReference type="Pfam" id="PF17917">
    <property type="entry name" value="RT_RNaseH"/>
    <property type="match status" value="1"/>
</dbReference>
<feature type="compositionally biased region" description="Basic and acidic residues" evidence="11">
    <location>
        <begin position="373"/>
        <end position="386"/>
    </location>
</feature>
<dbReference type="SUPFAM" id="SSF56672">
    <property type="entry name" value="DNA/RNA polymerases"/>
    <property type="match status" value="1"/>
</dbReference>
<feature type="domain" description="CCHC-type" evidence="13">
    <location>
        <begin position="403"/>
        <end position="419"/>
    </location>
</feature>
<dbReference type="SMART" id="SM00343">
    <property type="entry name" value="ZnF_C2HC"/>
    <property type="match status" value="1"/>
</dbReference>
<evidence type="ECO:0000259" key="12">
    <source>
        <dbReference type="PROSITE" id="PS50014"/>
    </source>
</evidence>
<gene>
    <name evidence="15" type="ORF">F3Y22_tig00110764pilonHSYRG00016</name>
</gene>
<dbReference type="SUPFAM" id="SSF53098">
    <property type="entry name" value="Ribonuclease H-like"/>
    <property type="match status" value="1"/>
</dbReference>
<dbReference type="Gene3D" id="3.30.420.10">
    <property type="entry name" value="Ribonuclease H-like superfamily/Ribonuclease H"/>
    <property type="match status" value="1"/>
</dbReference>
<dbReference type="CDD" id="cd09274">
    <property type="entry name" value="RNase_HI_RT_Ty3"/>
    <property type="match status" value="1"/>
</dbReference>
<organism evidence="15 16">
    <name type="scientific">Hibiscus syriacus</name>
    <name type="common">Rose of Sharon</name>
    <dbReference type="NCBI Taxonomy" id="106335"/>
    <lineage>
        <taxon>Eukaryota</taxon>
        <taxon>Viridiplantae</taxon>
        <taxon>Streptophyta</taxon>
        <taxon>Embryophyta</taxon>
        <taxon>Tracheophyta</taxon>
        <taxon>Spermatophyta</taxon>
        <taxon>Magnoliopsida</taxon>
        <taxon>eudicotyledons</taxon>
        <taxon>Gunneridae</taxon>
        <taxon>Pentapetalae</taxon>
        <taxon>rosids</taxon>
        <taxon>malvids</taxon>
        <taxon>Malvales</taxon>
        <taxon>Malvaceae</taxon>
        <taxon>Malvoideae</taxon>
        <taxon>Hibiscus</taxon>
    </lineage>
</organism>
<dbReference type="CDD" id="cd01647">
    <property type="entry name" value="RT_LTR"/>
    <property type="match status" value="1"/>
</dbReference>
<evidence type="ECO:0000256" key="8">
    <source>
        <dbReference type="ARBA" id="ARBA00023117"/>
    </source>
</evidence>